<reference evidence="5" key="1">
    <citation type="journal article" date="2019" name="Int. J. Syst. Evol. Microbiol.">
        <title>The Global Catalogue of Microorganisms (GCM) 10K type strain sequencing project: providing services to taxonomists for standard genome sequencing and annotation.</title>
        <authorList>
            <consortium name="The Broad Institute Genomics Platform"/>
            <consortium name="The Broad Institute Genome Sequencing Center for Infectious Disease"/>
            <person name="Wu L."/>
            <person name="Ma J."/>
        </authorList>
    </citation>
    <scope>NUCLEOTIDE SEQUENCE [LARGE SCALE GENOMIC DNA]</scope>
    <source>
        <strain evidence="5">JCM 18472</strain>
    </source>
</reference>
<dbReference type="Pfam" id="PF13531">
    <property type="entry name" value="SBP_bac_11"/>
    <property type="match status" value="1"/>
</dbReference>
<dbReference type="NCBIfam" id="TIGR01256">
    <property type="entry name" value="modA"/>
    <property type="match status" value="1"/>
</dbReference>
<accession>A0ABP9RL52</accession>
<dbReference type="RefSeq" id="WP_084173469.1">
    <property type="nucleotide sequence ID" value="NZ_BAABKI010000051.1"/>
</dbReference>
<dbReference type="PIRSF" id="PIRSF004846">
    <property type="entry name" value="ModA"/>
    <property type="match status" value="1"/>
</dbReference>
<evidence type="ECO:0000256" key="3">
    <source>
        <dbReference type="ARBA" id="ARBA00022729"/>
    </source>
</evidence>
<dbReference type="NCBIfam" id="NF007958">
    <property type="entry name" value="PRK10677.1"/>
    <property type="match status" value="1"/>
</dbReference>
<organism evidence="4 5">
    <name type="scientific">Modicisalibacter zincidurans</name>
    <dbReference type="NCBI Taxonomy" id="1178777"/>
    <lineage>
        <taxon>Bacteria</taxon>
        <taxon>Pseudomonadati</taxon>
        <taxon>Pseudomonadota</taxon>
        <taxon>Gammaproteobacteria</taxon>
        <taxon>Oceanospirillales</taxon>
        <taxon>Halomonadaceae</taxon>
        <taxon>Modicisalibacter</taxon>
    </lineage>
</organism>
<dbReference type="InterPro" id="IPR005950">
    <property type="entry name" value="ModA"/>
</dbReference>
<evidence type="ECO:0000313" key="5">
    <source>
        <dbReference type="Proteomes" id="UP001500074"/>
    </source>
</evidence>
<evidence type="ECO:0000313" key="4">
    <source>
        <dbReference type="EMBL" id="GAA5179472.1"/>
    </source>
</evidence>
<proteinExistence type="inferred from homology"/>
<dbReference type="EMBL" id="BAABKI010000051">
    <property type="protein sequence ID" value="GAA5179472.1"/>
    <property type="molecule type" value="Genomic_DNA"/>
</dbReference>
<evidence type="ECO:0000256" key="2">
    <source>
        <dbReference type="ARBA" id="ARBA00022723"/>
    </source>
</evidence>
<protein>
    <submittedName>
        <fullName evidence="4">Molybdate ABC transporter substrate-binding protein</fullName>
    </submittedName>
</protein>
<keyword evidence="2" id="KW-0479">Metal-binding</keyword>
<keyword evidence="5" id="KW-1185">Reference proteome</keyword>
<dbReference type="Gene3D" id="3.40.190.10">
    <property type="entry name" value="Periplasmic binding protein-like II"/>
    <property type="match status" value="2"/>
</dbReference>
<dbReference type="PANTHER" id="PTHR30632:SF17">
    <property type="entry name" value="MOLYBDATE-BINDING PROTEIN MODA"/>
    <property type="match status" value="1"/>
</dbReference>
<dbReference type="PANTHER" id="PTHR30632">
    <property type="entry name" value="MOLYBDATE-BINDING PERIPLASMIC PROTEIN"/>
    <property type="match status" value="1"/>
</dbReference>
<keyword evidence="3" id="KW-0732">Signal</keyword>
<comment type="similarity">
    <text evidence="1">Belongs to the bacterial solute-binding protein ModA family.</text>
</comment>
<gene>
    <name evidence="4" type="primary">modA</name>
    <name evidence="4" type="ORF">GCM10023342_31350</name>
</gene>
<dbReference type="Proteomes" id="UP001500074">
    <property type="component" value="Unassembled WGS sequence"/>
</dbReference>
<evidence type="ECO:0000256" key="1">
    <source>
        <dbReference type="ARBA" id="ARBA00009175"/>
    </source>
</evidence>
<dbReference type="SUPFAM" id="SSF53850">
    <property type="entry name" value="Periplasmic binding protein-like II"/>
    <property type="match status" value="1"/>
</dbReference>
<name>A0ABP9RL52_9GAMM</name>
<dbReference type="InterPro" id="IPR050682">
    <property type="entry name" value="ModA/WtpA"/>
</dbReference>
<sequence length="279" mass="29621">MATLPARVTHPRCRPSLPGIAGPWLLIAVLMAALGLAPTARAETSVYIYAAASLGDALDAAIARYEARRGVDIVPVYAASSTAARQIANGAPAELYFSANERWMDWLGGQGIALTERSDLLHNQLVLIAPRDGDTRPITLGAGNALAARLGDGRRLAVGDPAHVPAGIYAKQALQSLGEWQALKPRLARADNVRAALALVERGEAPLGIVYQTDARASDRVRALATFPADSHTPITYPLALVGESPSDAARNFRDWLASEQALAIFKDFGFATIKPGER</sequence>
<comment type="caution">
    <text evidence="4">The sequence shown here is derived from an EMBL/GenBank/DDBJ whole genome shotgun (WGS) entry which is preliminary data.</text>
</comment>